<dbReference type="AlphaFoldDB" id="A0A835JLH3"/>
<evidence type="ECO:0000313" key="3">
    <source>
        <dbReference type="Proteomes" id="UP000657918"/>
    </source>
</evidence>
<keyword evidence="3" id="KW-1185">Reference proteome</keyword>
<dbReference type="EMBL" id="JADGMS010000012">
    <property type="protein sequence ID" value="KAF9671591.1"/>
    <property type="molecule type" value="Genomic_DNA"/>
</dbReference>
<comment type="caution">
    <text evidence="2">The sequence shown here is derived from an EMBL/GenBank/DDBJ whole genome shotgun (WGS) entry which is preliminary data.</text>
</comment>
<gene>
    <name evidence="2" type="ORF">SADUNF_Sadunf12G0063400</name>
</gene>
<name>A0A835JLH3_9ROSI</name>
<protein>
    <submittedName>
        <fullName evidence="2">Uncharacterized protein</fullName>
    </submittedName>
</protein>
<reference evidence="2 3" key="1">
    <citation type="submission" date="2020-10" db="EMBL/GenBank/DDBJ databases">
        <title>Plant Genome Project.</title>
        <authorList>
            <person name="Zhang R.-G."/>
        </authorList>
    </citation>
    <scope>NUCLEOTIDE SEQUENCE [LARGE SCALE GENOMIC DNA]</scope>
    <source>
        <strain evidence="2">FAFU-HL-1</strain>
        <tissue evidence="2">Leaf</tissue>
    </source>
</reference>
<evidence type="ECO:0000313" key="2">
    <source>
        <dbReference type="EMBL" id="KAF9671591.1"/>
    </source>
</evidence>
<proteinExistence type="predicted"/>
<accession>A0A835JLH3</accession>
<organism evidence="2 3">
    <name type="scientific">Salix dunnii</name>
    <dbReference type="NCBI Taxonomy" id="1413687"/>
    <lineage>
        <taxon>Eukaryota</taxon>
        <taxon>Viridiplantae</taxon>
        <taxon>Streptophyta</taxon>
        <taxon>Embryophyta</taxon>
        <taxon>Tracheophyta</taxon>
        <taxon>Spermatophyta</taxon>
        <taxon>Magnoliopsida</taxon>
        <taxon>eudicotyledons</taxon>
        <taxon>Gunneridae</taxon>
        <taxon>Pentapetalae</taxon>
        <taxon>rosids</taxon>
        <taxon>fabids</taxon>
        <taxon>Malpighiales</taxon>
        <taxon>Salicaceae</taxon>
        <taxon>Saliceae</taxon>
        <taxon>Salix</taxon>
    </lineage>
</organism>
<feature type="region of interest" description="Disordered" evidence="1">
    <location>
        <begin position="1"/>
        <end position="42"/>
    </location>
</feature>
<dbReference type="Proteomes" id="UP000657918">
    <property type="component" value="Unassembled WGS sequence"/>
</dbReference>
<evidence type="ECO:0000256" key="1">
    <source>
        <dbReference type="SAM" id="MobiDB-lite"/>
    </source>
</evidence>
<sequence length="60" mass="6344">MTNLPQALDQAKRKAHATAGQVGQKARETGQSVQGEAHEATKGSLGQFSFCVVTWLSMGV</sequence>